<dbReference type="SUPFAM" id="SSF53323">
    <property type="entry name" value="Pyruvate-ferredoxin oxidoreductase, PFOR, domain III"/>
    <property type="match status" value="1"/>
</dbReference>
<dbReference type="SUPFAM" id="SSF52922">
    <property type="entry name" value="TK C-terminal domain-like"/>
    <property type="match status" value="1"/>
</dbReference>
<dbReference type="InterPro" id="IPR046667">
    <property type="entry name" value="DUF6537"/>
</dbReference>
<dbReference type="SUPFAM" id="SSF52518">
    <property type="entry name" value="Thiamin diphosphate-binding fold (THDP-binding)"/>
    <property type="match status" value="2"/>
</dbReference>
<dbReference type="EMBL" id="PKUR01000001">
    <property type="protein sequence ID" value="PLW88095.1"/>
    <property type="molecule type" value="Genomic_DNA"/>
</dbReference>
<dbReference type="CDD" id="cd02008">
    <property type="entry name" value="TPP_IOR_alpha"/>
    <property type="match status" value="1"/>
</dbReference>
<dbReference type="Gene3D" id="3.40.920.10">
    <property type="entry name" value="Pyruvate-ferredoxin oxidoreductase, PFOR, domain III"/>
    <property type="match status" value="1"/>
</dbReference>
<dbReference type="GO" id="GO:0045333">
    <property type="term" value="P:cellular respiration"/>
    <property type="evidence" value="ECO:0007669"/>
    <property type="project" value="UniProtKB-ARBA"/>
</dbReference>
<organism evidence="10 11">
    <name type="scientific">Halioglobus japonicus</name>
    <dbReference type="NCBI Taxonomy" id="930805"/>
    <lineage>
        <taxon>Bacteria</taxon>
        <taxon>Pseudomonadati</taxon>
        <taxon>Pseudomonadota</taxon>
        <taxon>Gammaproteobacteria</taxon>
        <taxon>Cellvibrionales</taxon>
        <taxon>Halieaceae</taxon>
        <taxon>Halioglobus</taxon>
    </lineage>
</organism>
<keyword evidence="2" id="KW-0004">4Fe-4S</keyword>
<dbReference type="InterPro" id="IPR002880">
    <property type="entry name" value="Pyrv_Fd/Flavodoxin_OxRdtase_N"/>
</dbReference>
<dbReference type="NCBIfam" id="NF009589">
    <property type="entry name" value="PRK13030.1"/>
    <property type="match status" value="1"/>
</dbReference>
<protein>
    <submittedName>
        <fullName evidence="10">Indolepyruvate ferredoxin oxidoreductase</fullName>
        <ecNumber evidence="10">1.2.7.8</ecNumber>
    </submittedName>
</protein>
<name>A0AAP8SPW1_9GAMM</name>
<proteinExistence type="predicted"/>
<sequence>MGSAQFRKVSLDDKYALDATRAYMTGIEALVRLPMLQHQRDVARGLNTAAFISGYRGSPLGNVDQAMWKARPFLAEHNIHFQAGINEDLAATAVWGSQQTNLFQGAKYDGVFGMWYGKGPGVDRSMDVIKHANAFGTSRYGGVLAVAGDDHACKSSTLPHQSEHMFMGASVPVLAPANVQEVLDLGVMGWELSRYSGCWVALKAITENMDSAISADVDPGRIQIVVPEDFDLPEDGVHGRWPDKPLDQELRLNKYKIYAARAFARANSIDRIVVDSPNARLGIITSGKAYLDVMQALEDMGITEAVAAEIGLRVYKVGMPWPLEPQGTHEFAEGLEEILVVEEKRSIIEDQLTGQLYNYPVGSRPRVIGEFDEDGRDLLPNLGELTPATVALAIAGRVRKFYNSESMEQRIRWIEEKEASLATPRDTIERVPHFCSGCPHNTSTKVPEGSHALGGIGCHYMATWMPDRETHTFTQMGGEGATWIGQAPFTDTEHVFQNLGDGTYFHSGILAIRAAVSAGVNITYKILYNDAVAMTGGQPIDGPLSVGDLILQLRGEGVRRITLVSDAPEQWRGQFRDVPGFSLHHRDEMDALQKELREFKGTSVIVYQQTCAAEKRRRRKKGIMDDPNVRLFINDEVCEGCGDCSIKSNCLSVMPKETALGRKREIDQSACNKDYSCANGFCPSFVTVVGGKLKKSAGDLSGTDVLFDPLPEPQLPALERPWNTVVTGVGGTGVLTITALMAMAAHIEGKGCATMNQTGLAQKFGAVVSHVRVSNHQDEIKAVRIPAGEADLLVGCDMVVTSTYEAMGKVAHGRTRAVVNDKEVATSAFVLNPDAPFPTASMKDKIETEVGDNACHFINATEIATQLLGDSIASNLFLLGFAWQQGLVPVSAAALEQAIELNGVAVEFNKQAFLWGRRCAHQPQKVLQLVRSEAPEKFPETLDEVLEDRAARLVSYQGQALADEYRAEIQALRKRDPHSENSHSLTLAAARQLFRMMAIKDEYEVARLYSDGEFQRKIEAQFEGDFELRFNMAPPLLAKRDPDTGDLQKQAYGPWMMKAFGLLAKLRGLRGSALDVFGYTAERKRERQDLAEFRAMLAEFAGGLDDGNYAAAVEAVDDTRRLRGYGHVKDRNRERVLAQRDVFMKRFQGDVSEETVQFVNAA</sequence>
<evidence type="ECO:0000313" key="11">
    <source>
        <dbReference type="Proteomes" id="UP000235162"/>
    </source>
</evidence>
<dbReference type="InterPro" id="IPR002869">
    <property type="entry name" value="Pyrv_flavodox_OxRed_cen"/>
</dbReference>
<evidence type="ECO:0000256" key="6">
    <source>
        <dbReference type="ARBA" id="ARBA00023014"/>
    </source>
</evidence>
<evidence type="ECO:0000256" key="4">
    <source>
        <dbReference type="ARBA" id="ARBA00023002"/>
    </source>
</evidence>
<dbReference type="EC" id="1.2.7.8" evidence="10"/>
<evidence type="ECO:0000313" key="10">
    <source>
        <dbReference type="EMBL" id="PLW88095.1"/>
    </source>
</evidence>
<gene>
    <name evidence="10" type="ORF">C0029_00155</name>
</gene>
<dbReference type="Pfam" id="PF01558">
    <property type="entry name" value="POR"/>
    <property type="match status" value="1"/>
</dbReference>
<dbReference type="InterPro" id="IPR051457">
    <property type="entry name" value="2-oxoacid:Fd_oxidoreductase"/>
</dbReference>
<keyword evidence="1" id="KW-0813">Transport</keyword>
<feature type="domain" description="Pyruvate/ketoisovalerate oxidoreductase catalytic" evidence="7">
    <location>
        <begin position="730"/>
        <end position="916"/>
    </location>
</feature>
<evidence type="ECO:0000259" key="8">
    <source>
        <dbReference type="Pfam" id="PF02775"/>
    </source>
</evidence>
<dbReference type="InterPro" id="IPR011766">
    <property type="entry name" value="TPP_enzyme_TPP-bd"/>
</dbReference>
<dbReference type="GO" id="GO:0030976">
    <property type="term" value="F:thiamine pyrophosphate binding"/>
    <property type="evidence" value="ECO:0007669"/>
    <property type="project" value="InterPro"/>
</dbReference>
<dbReference type="InterPro" id="IPR009014">
    <property type="entry name" value="Transketo_C/PFOR_II"/>
</dbReference>
<comment type="caution">
    <text evidence="10">The sequence shown here is derived from an EMBL/GenBank/DDBJ whole genome shotgun (WGS) entry which is preliminary data.</text>
</comment>
<evidence type="ECO:0000256" key="2">
    <source>
        <dbReference type="ARBA" id="ARBA00022485"/>
    </source>
</evidence>
<dbReference type="GO" id="GO:0043805">
    <property type="term" value="F:indolepyruvate ferredoxin oxidoreductase activity"/>
    <property type="evidence" value="ECO:0007669"/>
    <property type="project" value="UniProtKB-EC"/>
</dbReference>
<evidence type="ECO:0000256" key="5">
    <source>
        <dbReference type="ARBA" id="ARBA00023004"/>
    </source>
</evidence>
<dbReference type="CDD" id="cd07034">
    <property type="entry name" value="TPP_PYR_PFOR_IOR-alpha_like"/>
    <property type="match status" value="1"/>
</dbReference>
<dbReference type="NCBIfam" id="NF009588">
    <property type="entry name" value="PRK13029.1"/>
    <property type="match status" value="1"/>
</dbReference>
<keyword evidence="11" id="KW-1185">Reference proteome</keyword>
<dbReference type="GO" id="GO:0051539">
    <property type="term" value="F:4 iron, 4 sulfur cluster binding"/>
    <property type="evidence" value="ECO:0007669"/>
    <property type="project" value="UniProtKB-KW"/>
</dbReference>
<reference evidence="10 11" key="1">
    <citation type="submission" date="2018-01" db="EMBL/GenBank/DDBJ databases">
        <title>The draft genome sequence of Halioglobus japonicus S1-36.</title>
        <authorList>
            <person name="Du Z.-J."/>
            <person name="Shi M.-J."/>
        </authorList>
    </citation>
    <scope>NUCLEOTIDE SEQUENCE [LARGE SCALE GENOMIC DNA]</scope>
    <source>
        <strain evidence="10 11">S1-36</strain>
    </source>
</reference>
<evidence type="ECO:0000256" key="3">
    <source>
        <dbReference type="ARBA" id="ARBA00022982"/>
    </source>
</evidence>
<dbReference type="GO" id="GO:0044281">
    <property type="term" value="P:small molecule metabolic process"/>
    <property type="evidence" value="ECO:0007669"/>
    <property type="project" value="UniProtKB-ARBA"/>
</dbReference>
<dbReference type="PANTHER" id="PTHR48084:SF3">
    <property type="entry name" value="SUBUNIT OF PYRUVATE:FLAVODOXIN OXIDOREDUCTASE"/>
    <property type="match status" value="1"/>
</dbReference>
<evidence type="ECO:0000256" key="1">
    <source>
        <dbReference type="ARBA" id="ARBA00022448"/>
    </source>
</evidence>
<dbReference type="Proteomes" id="UP000235162">
    <property type="component" value="Unassembled WGS sequence"/>
</dbReference>
<dbReference type="RefSeq" id="WP_102106170.1">
    <property type="nucleotide sequence ID" value="NZ_BMYL01000001.1"/>
</dbReference>
<dbReference type="AlphaFoldDB" id="A0AAP8SPW1"/>
<evidence type="ECO:0000259" key="9">
    <source>
        <dbReference type="Pfam" id="PF20169"/>
    </source>
</evidence>
<feature type="domain" description="Thiamine pyrophosphate enzyme TPP-binding" evidence="8">
    <location>
        <begin position="455"/>
        <end position="539"/>
    </location>
</feature>
<feature type="domain" description="DUF6537" evidence="9">
    <location>
        <begin position="942"/>
        <end position="1140"/>
    </location>
</feature>
<dbReference type="PANTHER" id="PTHR48084">
    <property type="entry name" value="2-OXOGLUTARATE OXIDOREDUCTASE SUBUNIT KORB-RELATED"/>
    <property type="match status" value="1"/>
</dbReference>
<dbReference type="InterPro" id="IPR029061">
    <property type="entry name" value="THDP-binding"/>
</dbReference>
<evidence type="ECO:0000259" key="7">
    <source>
        <dbReference type="Pfam" id="PF01558"/>
    </source>
</evidence>
<dbReference type="Pfam" id="PF20169">
    <property type="entry name" value="DUF6537"/>
    <property type="match status" value="1"/>
</dbReference>
<keyword evidence="3" id="KW-0249">Electron transport</keyword>
<dbReference type="Gene3D" id="3.40.50.970">
    <property type="match status" value="1"/>
</dbReference>
<keyword evidence="4 10" id="KW-0560">Oxidoreductase</keyword>
<keyword evidence="2" id="KW-0479">Metal-binding</keyword>
<dbReference type="Pfam" id="PF02775">
    <property type="entry name" value="TPP_enzyme_C"/>
    <property type="match status" value="1"/>
</dbReference>
<keyword evidence="5" id="KW-0408">Iron</keyword>
<keyword evidence="6" id="KW-0411">Iron-sulfur</keyword>
<dbReference type="InterPro" id="IPR019752">
    <property type="entry name" value="Pyrv/ketoisovalerate_OxRed_cat"/>
</dbReference>
<accession>A0AAP8SPW1</accession>